<accession>A0A6J4K8X8</accession>
<dbReference type="PROSITE" id="PS51257">
    <property type="entry name" value="PROKAR_LIPOPROTEIN"/>
    <property type="match status" value="1"/>
</dbReference>
<feature type="chain" id="PRO_5026867852" description="Lipocalin-like domain-containing protein" evidence="1">
    <location>
        <begin position="23"/>
        <end position="162"/>
    </location>
</feature>
<gene>
    <name evidence="2" type="ORF">AVDCRST_MAG68-244</name>
</gene>
<feature type="signal peptide" evidence="1">
    <location>
        <begin position="1"/>
        <end position="22"/>
    </location>
</feature>
<dbReference type="AlphaFoldDB" id="A0A6J4K8X8"/>
<evidence type="ECO:0008006" key="3">
    <source>
        <dbReference type="Google" id="ProtNLM"/>
    </source>
</evidence>
<protein>
    <recommendedName>
        <fullName evidence="3">Lipocalin-like domain-containing protein</fullName>
    </recommendedName>
</protein>
<dbReference type="EMBL" id="CADCTW010000018">
    <property type="protein sequence ID" value="CAA9298900.1"/>
    <property type="molecule type" value="Genomic_DNA"/>
</dbReference>
<sequence length="162" mass="17742">MRSILTLAAAAAMLAVSGCDRAITEPYGPFTGTWRYQATGFQQWGSAHDITCSIDLVFKVRQEGNSIEGRQTEPVPYFCKYPDGRMVEHGPQQGVIRGEIQDGRIHFSNAGNWHSFGEVGSDRVEGYLESYGGTTNGQVQAHRSGSFVLERISGEGYYGPEA</sequence>
<name>A0A6J4K8X8_9BACT</name>
<organism evidence="2">
    <name type="scientific">uncultured Gemmatimonadota bacterium</name>
    <dbReference type="NCBI Taxonomy" id="203437"/>
    <lineage>
        <taxon>Bacteria</taxon>
        <taxon>Pseudomonadati</taxon>
        <taxon>Gemmatimonadota</taxon>
        <taxon>environmental samples</taxon>
    </lineage>
</organism>
<keyword evidence="1" id="KW-0732">Signal</keyword>
<evidence type="ECO:0000313" key="2">
    <source>
        <dbReference type="EMBL" id="CAA9298900.1"/>
    </source>
</evidence>
<evidence type="ECO:0000256" key="1">
    <source>
        <dbReference type="SAM" id="SignalP"/>
    </source>
</evidence>
<proteinExistence type="predicted"/>
<reference evidence="2" key="1">
    <citation type="submission" date="2020-02" db="EMBL/GenBank/DDBJ databases">
        <authorList>
            <person name="Meier V. D."/>
        </authorList>
    </citation>
    <scope>NUCLEOTIDE SEQUENCE</scope>
    <source>
        <strain evidence="2">AVDCRST_MAG68</strain>
    </source>
</reference>